<dbReference type="AlphaFoldDB" id="A0AAJ6P947"/>
<sequence>MNIVKLILLACPIILSSILLIANPAKASSFKSVTSMPMITIVSTQPTTRLVTPNLSQASNPITDQVGCSCASCIQAKSQLLQGKLPSVGF</sequence>
<evidence type="ECO:0000313" key="3">
    <source>
        <dbReference type="Proteomes" id="UP001223520"/>
    </source>
</evidence>
<dbReference type="KEGG" id="hbq:QI031_27070"/>
<gene>
    <name evidence="2" type="ORF">QI031_27070</name>
</gene>
<accession>A0AAJ6P947</accession>
<protein>
    <recommendedName>
        <fullName evidence="4">Secreted protein</fullName>
    </recommendedName>
</protein>
<dbReference type="Proteomes" id="UP001223520">
    <property type="component" value="Chromosome"/>
</dbReference>
<feature type="signal peptide" evidence="1">
    <location>
        <begin position="1"/>
        <end position="27"/>
    </location>
</feature>
<keyword evidence="3" id="KW-1185">Reference proteome</keyword>
<dbReference type="RefSeq" id="WP_281482666.1">
    <property type="nucleotide sequence ID" value="NZ_CP124543.1"/>
</dbReference>
<evidence type="ECO:0008006" key="4">
    <source>
        <dbReference type="Google" id="ProtNLM"/>
    </source>
</evidence>
<reference evidence="2 3" key="1">
    <citation type="journal article" date="2023" name="Limnol Oceanogr Lett">
        <title>Environmental adaptations by the intertidal Antarctic cyanobacterium Halotia branconii CENA392 as revealed using long-read genome sequencing.</title>
        <authorList>
            <person name="Dextro R.B."/>
            <person name="Delbaje E."/>
            <person name="Freitas P.N.N."/>
            <person name="Geraldes V."/>
            <person name="Pinto E."/>
            <person name="Long P.F."/>
            <person name="Fiore M.F."/>
        </authorList>
    </citation>
    <scope>NUCLEOTIDE SEQUENCE [LARGE SCALE GENOMIC DNA]</scope>
    <source>
        <strain evidence="2 3">CENA392</strain>
    </source>
</reference>
<keyword evidence="1" id="KW-0732">Signal</keyword>
<name>A0AAJ6P947_9CYAN</name>
<organism evidence="2 3">
    <name type="scientific">Halotia branconii CENA392</name>
    <dbReference type="NCBI Taxonomy" id="1539056"/>
    <lineage>
        <taxon>Bacteria</taxon>
        <taxon>Bacillati</taxon>
        <taxon>Cyanobacteriota</taxon>
        <taxon>Cyanophyceae</taxon>
        <taxon>Nostocales</taxon>
        <taxon>Nodulariaceae</taxon>
        <taxon>Halotia</taxon>
    </lineage>
</organism>
<evidence type="ECO:0000256" key="1">
    <source>
        <dbReference type="SAM" id="SignalP"/>
    </source>
</evidence>
<dbReference type="EMBL" id="CP124543">
    <property type="protein sequence ID" value="WGV25365.1"/>
    <property type="molecule type" value="Genomic_DNA"/>
</dbReference>
<proteinExistence type="predicted"/>
<feature type="chain" id="PRO_5042492511" description="Secreted protein" evidence="1">
    <location>
        <begin position="28"/>
        <end position="90"/>
    </location>
</feature>
<evidence type="ECO:0000313" key="2">
    <source>
        <dbReference type="EMBL" id="WGV25365.1"/>
    </source>
</evidence>